<dbReference type="VEuPathDB" id="VectorBase:BGLAX_032252"/>
<name>A0A2C9KZP5_BIOGL</name>
<evidence type="ECO:0000313" key="8">
    <source>
        <dbReference type="EnsemblMetazoa" id="BGLB025428-PA"/>
    </source>
</evidence>
<dbReference type="InterPro" id="IPR050602">
    <property type="entry name" value="Malonyl-ACP_OMT"/>
</dbReference>
<sequence length="439" mass="49939">MYKIPFLNNNYVARSRVIGILELDLDYLQHLRHNRHGHSCLSCSKSNTSNRYTDTSTTERRHTTGFLLKRSNLPLNSNNSFCRHLSSKQQDVILNVFDRKAKVLQRERAAQGFDGEDVSVYDYIKDEFGYRTADRVWDIKRKFGVVVDLGSGRGHVSKHLSKEMIDTVYQCELSPSFLHQAAVSPEVPTHKMLVDEEKLPFKENSIDMFISSLSLHWVNDLPGCFKQVLRALKSDGCFLGSMFGADTLYQLRVSLQLAELEREGGFGPHISPFTTVNDLGNLLSRAGFVLLTIDLDDITMNYPSMFELMFDLKGMAENNCAWRRKPQLHRDSLIAAAAIYKEMYGNEKGIPATFQVVNFIGWKPDPSQPQPAKRGSGQVSLKDIDKLDQITKQIKLMEESTQGEATDSNYTANKSQELDEELQNLATHYDDTYKNKSKK</sequence>
<dbReference type="GO" id="GO:0032981">
    <property type="term" value="P:mitochondrial respiratory chain complex I assembly"/>
    <property type="evidence" value="ECO:0007669"/>
    <property type="project" value="TreeGrafter"/>
</dbReference>
<dbReference type="GO" id="GO:0008757">
    <property type="term" value="F:S-adenosylmethionine-dependent methyltransferase activity"/>
    <property type="evidence" value="ECO:0007669"/>
    <property type="project" value="InterPro"/>
</dbReference>
<proteinExistence type="predicted"/>
<evidence type="ECO:0000313" key="9">
    <source>
        <dbReference type="Proteomes" id="UP000076420"/>
    </source>
</evidence>
<reference evidence="8" key="1">
    <citation type="submission" date="2020-05" db="UniProtKB">
        <authorList>
            <consortium name="EnsemblMetazoa"/>
        </authorList>
    </citation>
    <scope>IDENTIFICATION</scope>
    <source>
        <strain evidence="8">BB02</strain>
    </source>
</reference>
<dbReference type="VEuPathDB" id="VectorBase:BGLB025428"/>
<accession>A0A2C9KZP5</accession>
<dbReference type="AlphaFoldDB" id="A0A2C9KZP5"/>
<dbReference type="Pfam" id="PF08241">
    <property type="entry name" value="Methyltransf_11"/>
    <property type="match status" value="1"/>
</dbReference>
<dbReference type="GO" id="GO:0005739">
    <property type="term" value="C:mitochondrion"/>
    <property type="evidence" value="ECO:0007669"/>
    <property type="project" value="TreeGrafter"/>
</dbReference>
<dbReference type="InterPro" id="IPR013216">
    <property type="entry name" value="Methyltransf_11"/>
</dbReference>
<evidence type="ECO:0000256" key="3">
    <source>
        <dbReference type="ARBA" id="ARBA00040937"/>
    </source>
</evidence>
<dbReference type="GO" id="GO:0032259">
    <property type="term" value="P:methylation"/>
    <property type="evidence" value="ECO:0007669"/>
    <property type="project" value="UniProtKB-KW"/>
</dbReference>
<dbReference type="Gene3D" id="3.40.50.150">
    <property type="entry name" value="Vaccinia Virus protein VP39"/>
    <property type="match status" value="1"/>
</dbReference>
<dbReference type="CDD" id="cd02440">
    <property type="entry name" value="AdoMet_MTases"/>
    <property type="match status" value="1"/>
</dbReference>
<dbReference type="Proteomes" id="UP000076420">
    <property type="component" value="Unassembled WGS sequence"/>
</dbReference>
<dbReference type="PANTHER" id="PTHR13090:SF1">
    <property type="entry name" value="ARGININE-HYDROXYLASE NDUFAF5, MITOCHONDRIAL"/>
    <property type="match status" value="1"/>
</dbReference>
<evidence type="ECO:0000256" key="5">
    <source>
        <dbReference type="ARBA" id="ARBA00042549"/>
    </source>
</evidence>
<protein>
    <recommendedName>
        <fullName evidence="3">Arginine-hydroxylase NDUFAF5, mitochondrial</fullName>
    </recommendedName>
    <alternativeName>
        <fullName evidence="4">NADH dehydrogenase [ubiquinone] 1 alpha subcomplex assembly factor 5</fullName>
    </alternativeName>
    <alternativeName>
        <fullName evidence="5">Putative methyltransferase NDUFAF5</fullName>
    </alternativeName>
</protein>
<gene>
    <name evidence="8" type="primary">106055421</name>
</gene>
<feature type="compositionally biased region" description="Polar residues" evidence="6">
    <location>
        <begin position="399"/>
        <end position="415"/>
    </location>
</feature>
<feature type="region of interest" description="Disordered" evidence="6">
    <location>
        <begin position="398"/>
        <end position="418"/>
    </location>
</feature>
<feature type="domain" description="Methyltransferase type 11" evidence="7">
    <location>
        <begin position="147"/>
        <end position="238"/>
    </location>
</feature>
<evidence type="ECO:0000256" key="1">
    <source>
        <dbReference type="ARBA" id="ARBA00022603"/>
    </source>
</evidence>
<evidence type="ECO:0000256" key="4">
    <source>
        <dbReference type="ARBA" id="ARBA00041833"/>
    </source>
</evidence>
<dbReference type="OrthoDB" id="16816at2759"/>
<evidence type="ECO:0000256" key="6">
    <source>
        <dbReference type="SAM" id="MobiDB-lite"/>
    </source>
</evidence>
<dbReference type="SUPFAM" id="SSF53335">
    <property type="entry name" value="S-adenosyl-L-methionine-dependent methyltransferases"/>
    <property type="match status" value="1"/>
</dbReference>
<dbReference type="KEGG" id="bgt:106055421"/>
<evidence type="ECO:0000259" key="7">
    <source>
        <dbReference type="Pfam" id="PF08241"/>
    </source>
</evidence>
<dbReference type="InterPro" id="IPR029063">
    <property type="entry name" value="SAM-dependent_MTases_sf"/>
</dbReference>
<keyword evidence="2" id="KW-0808">Transferase</keyword>
<keyword evidence="1" id="KW-0489">Methyltransferase</keyword>
<dbReference type="PANTHER" id="PTHR13090">
    <property type="entry name" value="ARGININE-HYDROXYLASE NDUFAF5, MITOCHONDRIAL"/>
    <property type="match status" value="1"/>
</dbReference>
<dbReference type="STRING" id="6526.A0A2C9KZP5"/>
<organism evidence="8 9">
    <name type="scientific">Biomphalaria glabrata</name>
    <name type="common">Bloodfluke planorb</name>
    <name type="synonym">Freshwater snail</name>
    <dbReference type="NCBI Taxonomy" id="6526"/>
    <lineage>
        <taxon>Eukaryota</taxon>
        <taxon>Metazoa</taxon>
        <taxon>Spiralia</taxon>
        <taxon>Lophotrochozoa</taxon>
        <taxon>Mollusca</taxon>
        <taxon>Gastropoda</taxon>
        <taxon>Heterobranchia</taxon>
        <taxon>Euthyneura</taxon>
        <taxon>Panpulmonata</taxon>
        <taxon>Hygrophila</taxon>
        <taxon>Lymnaeoidea</taxon>
        <taxon>Planorbidae</taxon>
        <taxon>Biomphalaria</taxon>
    </lineage>
</organism>
<evidence type="ECO:0000256" key="2">
    <source>
        <dbReference type="ARBA" id="ARBA00022679"/>
    </source>
</evidence>
<dbReference type="EnsemblMetazoa" id="BGLB025428-RA">
    <property type="protein sequence ID" value="BGLB025428-PA"/>
    <property type="gene ID" value="BGLB025428"/>
</dbReference>